<evidence type="ECO:0000256" key="7">
    <source>
        <dbReference type="ARBA" id="ARBA00022723"/>
    </source>
</evidence>
<comment type="caution">
    <text evidence="16">The sequence shown here is derived from an EMBL/GenBank/DDBJ whole genome shotgun (WGS) entry which is preliminary data.</text>
</comment>
<evidence type="ECO:0000256" key="11">
    <source>
        <dbReference type="ARBA" id="ARBA00023033"/>
    </source>
</evidence>
<dbReference type="GO" id="GO:0016020">
    <property type="term" value="C:membrane"/>
    <property type="evidence" value="ECO:0007669"/>
    <property type="project" value="UniProtKB-SubCell"/>
</dbReference>
<dbReference type="Proteomes" id="UP001385951">
    <property type="component" value="Unassembled WGS sequence"/>
</dbReference>
<keyword evidence="9 14" id="KW-0560">Oxidoreductase</keyword>
<evidence type="ECO:0008006" key="18">
    <source>
        <dbReference type="Google" id="ProtNLM"/>
    </source>
</evidence>
<accession>A0AAW0G527</accession>
<keyword evidence="12 15" id="KW-0472">Membrane</keyword>
<evidence type="ECO:0000256" key="10">
    <source>
        <dbReference type="ARBA" id="ARBA00023004"/>
    </source>
</evidence>
<dbReference type="InterPro" id="IPR001128">
    <property type="entry name" value="Cyt_P450"/>
</dbReference>
<dbReference type="PROSITE" id="PS00086">
    <property type="entry name" value="CYTOCHROME_P450"/>
    <property type="match status" value="1"/>
</dbReference>
<evidence type="ECO:0000256" key="5">
    <source>
        <dbReference type="ARBA" id="ARBA00022617"/>
    </source>
</evidence>
<gene>
    <name evidence="16" type="ORF">QCA50_011905</name>
</gene>
<evidence type="ECO:0000256" key="12">
    <source>
        <dbReference type="ARBA" id="ARBA00023136"/>
    </source>
</evidence>
<dbReference type="CDD" id="cd11065">
    <property type="entry name" value="CYP64-like"/>
    <property type="match status" value="1"/>
</dbReference>
<reference evidence="16 17" key="1">
    <citation type="submission" date="2022-09" db="EMBL/GenBank/DDBJ databases">
        <authorList>
            <person name="Palmer J.M."/>
        </authorList>
    </citation>
    <scope>NUCLEOTIDE SEQUENCE [LARGE SCALE GENOMIC DNA]</scope>
    <source>
        <strain evidence="16 17">DSM 7382</strain>
    </source>
</reference>
<dbReference type="SUPFAM" id="SSF48264">
    <property type="entry name" value="Cytochrome P450"/>
    <property type="match status" value="1"/>
</dbReference>
<evidence type="ECO:0000313" key="16">
    <source>
        <dbReference type="EMBL" id="KAK7685068.1"/>
    </source>
</evidence>
<dbReference type="EMBL" id="JASBNA010000022">
    <property type="protein sequence ID" value="KAK7685068.1"/>
    <property type="molecule type" value="Genomic_DNA"/>
</dbReference>
<proteinExistence type="inferred from homology"/>
<evidence type="ECO:0000313" key="17">
    <source>
        <dbReference type="Proteomes" id="UP001385951"/>
    </source>
</evidence>
<evidence type="ECO:0000256" key="3">
    <source>
        <dbReference type="ARBA" id="ARBA00005179"/>
    </source>
</evidence>
<dbReference type="PRINTS" id="PR00385">
    <property type="entry name" value="P450"/>
</dbReference>
<dbReference type="InterPro" id="IPR036396">
    <property type="entry name" value="Cyt_P450_sf"/>
</dbReference>
<organism evidence="16 17">
    <name type="scientific">Cerrena zonata</name>
    <dbReference type="NCBI Taxonomy" id="2478898"/>
    <lineage>
        <taxon>Eukaryota</taxon>
        <taxon>Fungi</taxon>
        <taxon>Dikarya</taxon>
        <taxon>Basidiomycota</taxon>
        <taxon>Agaricomycotina</taxon>
        <taxon>Agaricomycetes</taxon>
        <taxon>Polyporales</taxon>
        <taxon>Cerrenaceae</taxon>
        <taxon>Cerrena</taxon>
    </lineage>
</organism>
<name>A0AAW0G527_9APHY</name>
<comment type="subcellular location">
    <subcellularLocation>
        <location evidence="2">Membrane</location>
        <topology evidence="2">Single-pass membrane protein</topology>
    </subcellularLocation>
</comment>
<dbReference type="Gene3D" id="1.10.630.10">
    <property type="entry name" value="Cytochrome P450"/>
    <property type="match status" value="1"/>
</dbReference>
<keyword evidence="10 13" id="KW-0408">Iron</keyword>
<comment type="pathway">
    <text evidence="3">Secondary metabolite biosynthesis.</text>
</comment>
<sequence>MALTLPQLSSEGWSLLDTSLIGLFLVLLLTYLTTHRSKSLPPGPTPIPIFGNLFQLSQQEEWLQFTQWGSIFGELVTFRVFNKPIILLNSSKAIVDLFEARSAIYSNRPHLVMANELMGWGETVVLMPYNERFKNYRKLLKVGLNTNVTREYWPLIEKEIGHSLVRLLDDPDTFTKNFRRTAGTIALKVAYGFKHESDEFKTIMDDTEKALRMFSIAALPGVFLVDTLPFLKYVPSWFPGAGFKRLGIKTQGLIRKMVDTPFDMVKKQVASGNAPKSFTETLLNASERSTDEDIKWVAAGLYAGQADTTVAALSNFFLSMMLFPDIQRRAQDEIDRVIGNNRLPRVEDRESLPYVYSVLKEVLRWRPVVPMVSHSVTQDDIYKGYIIPSGTALVANIWAALHDETIYKDPDVFDPERFLSPRNEPDSSKFAFGFGRRACPGEAVAHAALFCNVACTLATFDIKKPVDEYGVEIEPIMRWSSGVTSLPHAFKCDIKPRSPRAAQLIRTNSESDI</sequence>
<evidence type="ECO:0000256" key="6">
    <source>
        <dbReference type="ARBA" id="ARBA00022692"/>
    </source>
</evidence>
<evidence type="ECO:0000256" key="14">
    <source>
        <dbReference type="RuleBase" id="RU000461"/>
    </source>
</evidence>
<evidence type="ECO:0000256" key="8">
    <source>
        <dbReference type="ARBA" id="ARBA00022989"/>
    </source>
</evidence>
<dbReference type="PRINTS" id="PR00463">
    <property type="entry name" value="EP450I"/>
</dbReference>
<feature type="transmembrane region" description="Helical" evidence="15">
    <location>
        <begin position="12"/>
        <end position="32"/>
    </location>
</feature>
<evidence type="ECO:0000256" key="9">
    <source>
        <dbReference type="ARBA" id="ARBA00023002"/>
    </source>
</evidence>
<evidence type="ECO:0000256" key="2">
    <source>
        <dbReference type="ARBA" id="ARBA00004167"/>
    </source>
</evidence>
<keyword evidence="11 14" id="KW-0503">Monooxygenase</keyword>
<keyword evidence="6 15" id="KW-0812">Transmembrane</keyword>
<dbReference type="PANTHER" id="PTHR46300">
    <property type="entry name" value="P450, PUTATIVE (EUROFUNG)-RELATED-RELATED"/>
    <property type="match status" value="1"/>
</dbReference>
<keyword evidence="8 15" id="KW-1133">Transmembrane helix</keyword>
<dbReference type="Pfam" id="PF00067">
    <property type="entry name" value="p450"/>
    <property type="match status" value="1"/>
</dbReference>
<keyword evidence="17" id="KW-1185">Reference proteome</keyword>
<comment type="similarity">
    <text evidence="4 14">Belongs to the cytochrome P450 family.</text>
</comment>
<dbReference type="GO" id="GO:0005506">
    <property type="term" value="F:iron ion binding"/>
    <property type="evidence" value="ECO:0007669"/>
    <property type="project" value="InterPro"/>
</dbReference>
<protein>
    <recommendedName>
        <fullName evidence="18">Cytochrome P450</fullName>
    </recommendedName>
</protein>
<dbReference type="GO" id="GO:0020037">
    <property type="term" value="F:heme binding"/>
    <property type="evidence" value="ECO:0007669"/>
    <property type="project" value="InterPro"/>
</dbReference>
<dbReference type="GO" id="GO:0016705">
    <property type="term" value="F:oxidoreductase activity, acting on paired donors, with incorporation or reduction of molecular oxygen"/>
    <property type="evidence" value="ECO:0007669"/>
    <property type="project" value="InterPro"/>
</dbReference>
<evidence type="ECO:0000256" key="1">
    <source>
        <dbReference type="ARBA" id="ARBA00001971"/>
    </source>
</evidence>
<keyword evidence="5 13" id="KW-0349">Heme</keyword>
<dbReference type="InterPro" id="IPR002401">
    <property type="entry name" value="Cyt_P450_E_grp-I"/>
</dbReference>
<evidence type="ECO:0000256" key="15">
    <source>
        <dbReference type="SAM" id="Phobius"/>
    </source>
</evidence>
<dbReference type="GO" id="GO:0004497">
    <property type="term" value="F:monooxygenase activity"/>
    <property type="evidence" value="ECO:0007669"/>
    <property type="project" value="UniProtKB-KW"/>
</dbReference>
<comment type="cofactor">
    <cofactor evidence="1 13">
        <name>heme</name>
        <dbReference type="ChEBI" id="CHEBI:30413"/>
    </cofactor>
</comment>
<dbReference type="AlphaFoldDB" id="A0AAW0G527"/>
<evidence type="ECO:0000256" key="4">
    <source>
        <dbReference type="ARBA" id="ARBA00010617"/>
    </source>
</evidence>
<feature type="binding site" description="axial binding residue" evidence="13">
    <location>
        <position position="439"/>
    </location>
    <ligand>
        <name>heme</name>
        <dbReference type="ChEBI" id="CHEBI:30413"/>
    </ligand>
    <ligandPart>
        <name>Fe</name>
        <dbReference type="ChEBI" id="CHEBI:18248"/>
    </ligandPart>
</feature>
<dbReference type="InterPro" id="IPR017972">
    <property type="entry name" value="Cyt_P450_CS"/>
</dbReference>
<evidence type="ECO:0000256" key="13">
    <source>
        <dbReference type="PIRSR" id="PIRSR602401-1"/>
    </source>
</evidence>
<dbReference type="PANTHER" id="PTHR46300:SF7">
    <property type="entry name" value="P450, PUTATIVE (EUROFUNG)-RELATED"/>
    <property type="match status" value="1"/>
</dbReference>
<dbReference type="InterPro" id="IPR050364">
    <property type="entry name" value="Cytochrome_P450_fung"/>
</dbReference>
<keyword evidence="7 13" id="KW-0479">Metal-binding</keyword>